<dbReference type="SUPFAM" id="SSF54928">
    <property type="entry name" value="RNA-binding domain, RBD"/>
    <property type="match status" value="2"/>
</dbReference>
<accession>A0A9P6W9M4</accession>
<dbReference type="InterPro" id="IPR035979">
    <property type="entry name" value="RBD_domain_sf"/>
</dbReference>
<dbReference type="InterPro" id="IPR050374">
    <property type="entry name" value="RRT5_SRSF_SR"/>
</dbReference>
<dbReference type="EMBL" id="PUHR01000101">
    <property type="protein sequence ID" value="KAG0666952.1"/>
    <property type="molecule type" value="Genomic_DNA"/>
</dbReference>
<protein>
    <submittedName>
        <fullName evidence="4">Regulator of rDNA transcription protein 5</fullName>
    </submittedName>
</protein>
<dbReference type="SMART" id="SM00360">
    <property type="entry name" value="RRM"/>
    <property type="match status" value="2"/>
</dbReference>
<dbReference type="Gene3D" id="3.30.70.330">
    <property type="match status" value="2"/>
</dbReference>
<dbReference type="AlphaFoldDB" id="A0A9P6W9M4"/>
<reference evidence="4 5" key="1">
    <citation type="submission" date="2020-11" db="EMBL/GenBank/DDBJ databases">
        <title>Kefir isolates.</title>
        <authorList>
            <person name="Marcisauskas S."/>
            <person name="Kim Y."/>
            <person name="Blasche S."/>
        </authorList>
    </citation>
    <scope>NUCLEOTIDE SEQUENCE [LARGE SCALE GENOMIC DNA]</scope>
    <source>
        <strain evidence="4 5">OG2</strain>
    </source>
</reference>
<dbReference type="Proteomes" id="UP000750334">
    <property type="component" value="Unassembled WGS sequence"/>
</dbReference>
<evidence type="ECO:0000313" key="4">
    <source>
        <dbReference type="EMBL" id="KAG0666952.1"/>
    </source>
</evidence>
<sequence length="338" mass="38566">MLRFRHQPENIPTHFAEPSKRVLLWNLSYLVSEKELLTYLKGYGAVWVVLPVQSLYGFRKNHPHPLGIAYAEFESNEKATEAIERLFNQIYHGRPLKLRYHQPYVPKKKSKNNPRDTQSVARGIELNTFDSDINPISSENIDLTNPVELTEEERVAPAVVPSKLNVKKRAVSTETVYCKILPEGTTDLHLRQHFKAFHPKEIWIFKSAPTRSRMCFSNKSHSFTSALITLETEELLKRVAKIMSKKKLLDNKVIVRPAYLTKIEEVKRIAEQEELETPIEEIPRENSGSVSTNMETAEAQFPITIPVTSHEIVIDSEPYIGNVPTIPEEGPTSIISSA</sequence>
<dbReference type="PROSITE" id="PS50102">
    <property type="entry name" value="RRM"/>
    <property type="match status" value="1"/>
</dbReference>
<dbReference type="OrthoDB" id="439808at2759"/>
<dbReference type="PANTHER" id="PTHR23003:SF54">
    <property type="entry name" value="REGULATOR OF RDNA TRANSCRIPTION PROTEIN 5"/>
    <property type="match status" value="1"/>
</dbReference>
<dbReference type="GO" id="GO:0003729">
    <property type="term" value="F:mRNA binding"/>
    <property type="evidence" value="ECO:0007669"/>
    <property type="project" value="TreeGrafter"/>
</dbReference>
<dbReference type="GO" id="GO:0005634">
    <property type="term" value="C:nucleus"/>
    <property type="evidence" value="ECO:0007669"/>
    <property type="project" value="TreeGrafter"/>
</dbReference>
<dbReference type="InterPro" id="IPR000504">
    <property type="entry name" value="RRM_dom"/>
</dbReference>
<dbReference type="GO" id="GO:1990904">
    <property type="term" value="C:ribonucleoprotein complex"/>
    <property type="evidence" value="ECO:0007669"/>
    <property type="project" value="TreeGrafter"/>
</dbReference>
<gene>
    <name evidence="4" type="primary">RRT5</name>
    <name evidence="4" type="ORF">C6P45_000161</name>
</gene>
<dbReference type="InterPro" id="IPR012677">
    <property type="entry name" value="Nucleotide-bd_a/b_plait_sf"/>
</dbReference>
<evidence type="ECO:0000256" key="2">
    <source>
        <dbReference type="PROSITE-ProRule" id="PRU00176"/>
    </source>
</evidence>
<evidence type="ECO:0000259" key="3">
    <source>
        <dbReference type="PROSITE" id="PS50102"/>
    </source>
</evidence>
<evidence type="ECO:0000256" key="1">
    <source>
        <dbReference type="ARBA" id="ARBA00022884"/>
    </source>
</evidence>
<comment type="caution">
    <text evidence="4">The sequence shown here is derived from an EMBL/GenBank/DDBJ whole genome shotgun (WGS) entry which is preliminary data.</text>
</comment>
<dbReference type="PANTHER" id="PTHR23003">
    <property type="entry name" value="RNA RECOGNITION MOTIF RRM DOMAIN CONTAINING PROTEIN"/>
    <property type="match status" value="1"/>
</dbReference>
<dbReference type="GO" id="GO:0005737">
    <property type="term" value="C:cytoplasm"/>
    <property type="evidence" value="ECO:0007669"/>
    <property type="project" value="TreeGrafter"/>
</dbReference>
<feature type="domain" description="RRM" evidence="3">
    <location>
        <begin position="20"/>
        <end position="103"/>
    </location>
</feature>
<organism evidence="4 5">
    <name type="scientific">Maudiozyma exigua</name>
    <name type="common">Yeast</name>
    <name type="synonym">Kazachstania exigua</name>
    <dbReference type="NCBI Taxonomy" id="34358"/>
    <lineage>
        <taxon>Eukaryota</taxon>
        <taxon>Fungi</taxon>
        <taxon>Dikarya</taxon>
        <taxon>Ascomycota</taxon>
        <taxon>Saccharomycotina</taxon>
        <taxon>Saccharomycetes</taxon>
        <taxon>Saccharomycetales</taxon>
        <taxon>Saccharomycetaceae</taxon>
        <taxon>Maudiozyma</taxon>
    </lineage>
</organism>
<proteinExistence type="predicted"/>
<keyword evidence="5" id="KW-1185">Reference proteome</keyword>
<name>A0A9P6W9M4_MAUEX</name>
<evidence type="ECO:0000313" key="5">
    <source>
        <dbReference type="Proteomes" id="UP000750334"/>
    </source>
</evidence>
<dbReference type="Pfam" id="PF00076">
    <property type="entry name" value="RRM_1"/>
    <property type="match status" value="1"/>
</dbReference>
<keyword evidence="1 2" id="KW-0694">RNA-binding</keyword>